<dbReference type="RefSeq" id="WP_216835871.1">
    <property type="nucleotide sequence ID" value="NZ_JAFNJS010000002.1"/>
</dbReference>
<dbReference type="InterPro" id="IPR050595">
    <property type="entry name" value="Bact_response_regulator"/>
</dbReference>
<dbReference type="SMART" id="SM00448">
    <property type="entry name" value="REC"/>
    <property type="match status" value="1"/>
</dbReference>
<sequence length="141" mass="14844">MPENRTRSVLVVEDEDLVAMATGEALEGHGFHVCGTAATEAAALRLAAECDPDFAVVDLQLAGGGSGLRVGRALAAEGVQVLYATGHGPAWRQEMEDTGARGCIAKPYDPGDVPRALEALDRLQLGAAPRRLPPEMHLFVD</sequence>
<dbReference type="PANTHER" id="PTHR44591:SF3">
    <property type="entry name" value="RESPONSE REGULATORY DOMAIN-CONTAINING PROTEIN"/>
    <property type="match status" value="1"/>
</dbReference>
<evidence type="ECO:0000313" key="4">
    <source>
        <dbReference type="EMBL" id="MFC2999788.1"/>
    </source>
</evidence>
<keyword evidence="1 2" id="KW-0597">Phosphoprotein</keyword>
<feature type="modified residue" description="4-aspartylphosphate" evidence="2">
    <location>
        <position position="58"/>
    </location>
</feature>
<dbReference type="PANTHER" id="PTHR44591">
    <property type="entry name" value="STRESS RESPONSE REGULATOR PROTEIN 1"/>
    <property type="match status" value="1"/>
</dbReference>
<comment type="caution">
    <text evidence="4">The sequence shown here is derived from an EMBL/GenBank/DDBJ whole genome shotgun (WGS) entry which is preliminary data.</text>
</comment>
<dbReference type="PROSITE" id="PS50110">
    <property type="entry name" value="RESPONSE_REGULATORY"/>
    <property type="match status" value="1"/>
</dbReference>
<dbReference type="Proteomes" id="UP001595420">
    <property type="component" value="Unassembled WGS sequence"/>
</dbReference>
<gene>
    <name evidence="4" type="ORF">ACFOD3_07780</name>
</gene>
<proteinExistence type="predicted"/>
<reference evidence="5" key="1">
    <citation type="journal article" date="2019" name="Int. J. Syst. Evol. Microbiol.">
        <title>The Global Catalogue of Microorganisms (GCM) 10K type strain sequencing project: providing services to taxonomists for standard genome sequencing and annotation.</title>
        <authorList>
            <consortium name="The Broad Institute Genomics Platform"/>
            <consortium name="The Broad Institute Genome Sequencing Center for Infectious Disease"/>
            <person name="Wu L."/>
            <person name="Ma J."/>
        </authorList>
    </citation>
    <scope>NUCLEOTIDE SEQUENCE [LARGE SCALE GENOMIC DNA]</scope>
    <source>
        <strain evidence="5">CGMCC 1.16855</strain>
    </source>
</reference>
<evidence type="ECO:0000256" key="2">
    <source>
        <dbReference type="PROSITE-ProRule" id="PRU00169"/>
    </source>
</evidence>
<evidence type="ECO:0000259" key="3">
    <source>
        <dbReference type="PROSITE" id="PS50110"/>
    </source>
</evidence>
<dbReference type="EMBL" id="JBHRSB010000002">
    <property type="protein sequence ID" value="MFC2999788.1"/>
    <property type="molecule type" value="Genomic_DNA"/>
</dbReference>
<keyword evidence="5" id="KW-1185">Reference proteome</keyword>
<dbReference type="Pfam" id="PF00072">
    <property type="entry name" value="Response_reg"/>
    <property type="match status" value="1"/>
</dbReference>
<organism evidence="4 5">
    <name type="scientific">Falsiroseomonas tokyonensis</name>
    <dbReference type="NCBI Taxonomy" id="430521"/>
    <lineage>
        <taxon>Bacteria</taxon>
        <taxon>Pseudomonadati</taxon>
        <taxon>Pseudomonadota</taxon>
        <taxon>Alphaproteobacteria</taxon>
        <taxon>Acetobacterales</taxon>
        <taxon>Roseomonadaceae</taxon>
        <taxon>Falsiroseomonas</taxon>
    </lineage>
</organism>
<name>A0ABV7BTC3_9PROT</name>
<evidence type="ECO:0000313" key="5">
    <source>
        <dbReference type="Proteomes" id="UP001595420"/>
    </source>
</evidence>
<feature type="domain" description="Response regulatory" evidence="3">
    <location>
        <begin position="8"/>
        <end position="121"/>
    </location>
</feature>
<protein>
    <submittedName>
        <fullName evidence="4">Response regulator</fullName>
    </submittedName>
</protein>
<dbReference type="InterPro" id="IPR001789">
    <property type="entry name" value="Sig_transdc_resp-reg_receiver"/>
</dbReference>
<accession>A0ABV7BTC3</accession>
<evidence type="ECO:0000256" key="1">
    <source>
        <dbReference type="ARBA" id="ARBA00022553"/>
    </source>
</evidence>